<dbReference type="Gene3D" id="3.20.20.450">
    <property type="entry name" value="EAL domain"/>
    <property type="match status" value="1"/>
</dbReference>
<name>F9ZZ45_METMM</name>
<evidence type="ECO:0000259" key="14">
    <source>
        <dbReference type="PROSITE" id="PS50883"/>
    </source>
</evidence>
<dbReference type="SMART" id="SM00091">
    <property type="entry name" value="PAS"/>
    <property type="match status" value="1"/>
</dbReference>
<dbReference type="eggNOG" id="COG5001">
    <property type="taxonomic scope" value="Bacteria"/>
</dbReference>
<dbReference type="STRING" id="857087.Metme_2685"/>
<dbReference type="Proteomes" id="UP000008888">
    <property type="component" value="Chromosome"/>
</dbReference>
<reference key="2">
    <citation type="submission" date="2011-05" db="EMBL/GenBank/DDBJ databases">
        <title>Complete genome sequence of the aerobic marine methanotroph Methylomonas methanica MC09.</title>
        <authorList>
            <person name="Boden R."/>
            <person name="Cunliffe M."/>
            <person name="Scanlan J."/>
            <person name="Moussard H."/>
            <person name="Kits K.D."/>
            <person name="Klotz M."/>
            <person name="Jetten M."/>
            <person name="Vuilleumier S."/>
            <person name="Han J."/>
            <person name="Peters L."/>
            <person name="Mikhailova N."/>
            <person name="Teshima H."/>
            <person name="Tapia R."/>
            <person name="Kyrpides N."/>
            <person name="Ivanova N."/>
            <person name="Pagani I."/>
            <person name="Cheng J.-F."/>
            <person name="Goodwin L."/>
            <person name="Han C."/>
            <person name="Hauser L."/>
            <person name="Land M."/>
            <person name="Lapidus A."/>
            <person name="Lucas S."/>
            <person name="Pitluck S."/>
            <person name="Woyke T."/>
            <person name="Stein L.Y."/>
            <person name="Murrell C."/>
        </authorList>
    </citation>
    <scope>NUCLEOTIDE SEQUENCE</scope>
    <source>
        <strain>MC09</strain>
    </source>
</reference>
<feature type="transmembrane region" description="Helical" evidence="12">
    <location>
        <begin position="347"/>
        <end position="368"/>
    </location>
</feature>
<sequence>MDILWILCAAMLVFVMQAGFLCLESGLVRSKNSINVAAKNISDFVVSSTIFWAVGFAIMFGESVSGLFGTSYFFFGQGAGPLLITTFLFQMMFCGTAATLVSGAIAERMTYSGYLLLTIVITLLIYPWIGHWAWAGIISGKAIGWLELLGFVDFAGSTVVHSVGGWVALAAILIIGPRIGRYDVSGRRIPGSNLPMAILGGMLIWFGWFGFNGGSTLGWTDAVPAILLNTCLAACWGGIAATSLKYIADGYIDVVHIMNGVLGGLVAITANCHAVSVSSALVIGVIAGIIVFYGERWMESRQIDDAIGVVPVHLFAGIWGTLAVALFGDAEKLGTGLSMLEQLQAQLIGIVAIGAYSFITAFAVLRLINHFHPLRVTEKSELIGLNVAEHQVTTEVFDLLSAMNHQQQQADFSRRVPVEPFTEIGQIAQQYNRVIDKVNEEIQQRDEAFFAFKQSEYRKGAILDAAMDCIVSINNRGEVQEFNPAAEQCFGVSLKQVLHRNFFTVFMAEKSRKMALQSLAQGFTVSEDLVLRRRNITELTRYDGQCFSAEVVITQTTDIKDKNTEYTLHIRDITQQIKLQNRLKLLAYNDPLTGLYNRAYFMSNLEQRINFHRKTSGTVVLMFLDLDQFKKINDTLGHKAGDELLCAVASRLSEVTREHDLVGRWGGDEFVVVLSGDLTEKNAVNKAQQILDIMRKPVQLTGNALTVLTSIGIALSDNGAINADRLLQHADLAMYQAKEAGRNVYRVFTSDMEITAQQQFHYEAALTNAIKNDEFFLQYQPKVSCETNEIVGFEALIRWQHPTYGLISPAEFIPIIEKSNLIIEVGEWVLSETTRQLAEWRQQGLPLLPIAVNISGRHLHDQSLVPFVERITQKYAIRSDLLELEITEGVLTGNTEQSIAAMKELKETHIKLSIDDFGTGYSSLSYLKKFPIDILKIDRSFIGECDSRNDDAAICTAIITLAKSLGLQIVAEGVETAAQLAFLKQHECDVYQGFYFSRAVAAEQIPTLLASVTAETTASLAD</sequence>
<dbReference type="InterPro" id="IPR001633">
    <property type="entry name" value="EAL_dom"/>
</dbReference>
<dbReference type="Gene3D" id="1.10.3430.10">
    <property type="entry name" value="Ammonium transporter AmtB like domains"/>
    <property type="match status" value="1"/>
</dbReference>
<feature type="domain" description="PAS" evidence="13">
    <location>
        <begin position="455"/>
        <end position="526"/>
    </location>
</feature>
<dbReference type="EC" id="3.1.4.52" evidence="4"/>
<dbReference type="PANTHER" id="PTHR44757">
    <property type="entry name" value="DIGUANYLATE CYCLASE DGCP"/>
    <property type="match status" value="1"/>
</dbReference>
<dbReference type="SMART" id="SM00267">
    <property type="entry name" value="GGDEF"/>
    <property type="match status" value="1"/>
</dbReference>
<evidence type="ECO:0000313" key="17">
    <source>
        <dbReference type="Proteomes" id="UP000008888"/>
    </source>
</evidence>
<keyword evidence="5" id="KW-0813">Transport</keyword>
<dbReference type="Gene3D" id="3.30.70.270">
    <property type="match status" value="1"/>
</dbReference>
<comment type="catalytic activity">
    <reaction evidence="11">
        <text>3',3'-c-di-GMP + H2O = 5'-phosphoguanylyl(3'-&gt;5')guanosine + H(+)</text>
        <dbReference type="Rhea" id="RHEA:24902"/>
        <dbReference type="ChEBI" id="CHEBI:15377"/>
        <dbReference type="ChEBI" id="CHEBI:15378"/>
        <dbReference type="ChEBI" id="CHEBI:58754"/>
        <dbReference type="ChEBI" id="CHEBI:58805"/>
        <dbReference type="EC" id="3.1.4.52"/>
    </reaction>
    <physiologicalReaction direction="left-to-right" evidence="11">
        <dbReference type="Rhea" id="RHEA:24903"/>
    </physiologicalReaction>
</comment>
<dbReference type="SUPFAM" id="SSF111352">
    <property type="entry name" value="Ammonium transporter"/>
    <property type="match status" value="1"/>
</dbReference>
<feature type="transmembrane region" description="Helical" evidence="12">
    <location>
        <begin position="194"/>
        <end position="211"/>
    </location>
</feature>
<dbReference type="GO" id="GO:0016020">
    <property type="term" value="C:membrane"/>
    <property type="evidence" value="ECO:0007669"/>
    <property type="project" value="UniProtKB-SubCell"/>
</dbReference>
<dbReference type="NCBIfam" id="TIGR00229">
    <property type="entry name" value="sensory_box"/>
    <property type="match status" value="1"/>
</dbReference>
<dbReference type="OrthoDB" id="9814202at2"/>
<evidence type="ECO:0000256" key="7">
    <source>
        <dbReference type="ARBA" id="ARBA00022692"/>
    </source>
</evidence>
<dbReference type="GO" id="GO:0071111">
    <property type="term" value="F:cyclic-guanylate-specific phosphodiesterase activity"/>
    <property type="evidence" value="ECO:0007669"/>
    <property type="project" value="UniProtKB-EC"/>
</dbReference>
<dbReference type="InterPro" id="IPR018047">
    <property type="entry name" value="Ammonium_transpt_CS"/>
</dbReference>
<dbReference type="CDD" id="cd00130">
    <property type="entry name" value="PAS"/>
    <property type="match status" value="1"/>
</dbReference>
<dbReference type="SUPFAM" id="SSF141868">
    <property type="entry name" value="EAL domain-like"/>
    <property type="match status" value="1"/>
</dbReference>
<dbReference type="PANTHER" id="PTHR44757:SF2">
    <property type="entry name" value="BIOFILM ARCHITECTURE MAINTENANCE PROTEIN MBAA"/>
    <property type="match status" value="1"/>
</dbReference>
<comment type="similarity">
    <text evidence="3">Belongs to the ammonia transporter channel (TC 1.A.11.2) family.</text>
</comment>
<dbReference type="InterPro" id="IPR000160">
    <property type="entry name" value="GGDEF_dom"/>
</dbReference>
<dbReference type="CDD" id="cd01948">
    <property type="entry name" value="EAL"/>
    <property type="match status" value="1"/>
</dbReference>
<proteinExistence type="inferred from homology"/>
<evidence type="ECO:0000256" key="12">
    <source>
        <dbReference type="SAM" id="Phobius"/>
    </source>
</evidence>
<feature type="transmembrane region" description="Helical" evidence="12">
    <location>
        <begin position="274"/>
        <end position="294"/>
    </location>
</feature>
<dbReference type="InterPro" id="IPR029020">
    <property type="entry name" value="Ammonium/urea_transptr"/>
</dbReference>
<keyword evidence="10" id="KW-0924">Ammonia transport</keyword>
<keyword evidence="17" id="KW-1185">Reference proteome</keyword>
<dbReference type="Pfam" id="PF00989">
    <property type="entry name" value="PAS"/>
    <property type="match status" value="1"/>
</dbReference>
<dbReference type="eggNOG" id="COG0004">
    <property type="taxonomic scope" value="Bacteria"/>
</dbReference>
<evidence type="ECO:0000256" key="6">
    <source>
        <dbReference type="ARBA" id="ARBA00022636"/>
    </source>
</evidence>
<protein>
    <recommendedName>
        <fullName evidence="4">cyclic-guanylate-specific phosphodiesterase</fullName>
        <ecNumber evidence="4">3.1.4.52</ecNumber>
    </recommendedName>
</protein>
<feature type="domain" description="EAL" evidence="14">
    <location>
        <begin position="759"/>
        <end position="1013"/>
    </location>
</feature>
<feature type="transmembrane region" description="Helical" evidence="12">
    <location>
        <begin position="49"/>
        <end position="75"/>
    </location>
</feature>
<dbReference type="AlphaFoldDB" id="F9ZZ45"/>
<dbReference type="Pfam" id="PF00563">
    <property type="entry name" value="EAL"/>
    <property type="match status" value="1"/>
</dbReference>
<evidence type="ECO:0000256" key="8">
    <source>
        <dbReference type="ARBA" id="ARBA00022989"/>
    </source>
</evidence>
<dbReference type="InterPro" id="IPR001905">
    <property type="entry name" value="Ammonium_transpt"/>
</dbReference>
<dbReference type="InterPro" id="IPR035965">
    <property type="entry name" value="PAS-like_dom_sf"/>
</dbReference>
<dbReference type="GO" id="GO:0071732">
    <property type="term" value="P:cellular response to nitric oxide"/>
    <property type="evidence" value="ECO:0007669"/>
    <property type="project" value="UniProtKB-ARBA"/>
</dbReference>
<evidence type="ECO:0000313" key="16">
    <source>
        <dbReference type="EMBL" id="AEG01071.1"/>
    </source>
</evidence>
<dbReference type="NCBIfam" id="TIGR00836">
    <property type="entry name" value="amt"/>
    <property type="match status" value="1"/>
</dbReference>
<comment type="subcellular location">
    <subcellularLocation>
        <location evidence="2">Membrane</location>
        <topology evidence="2">Multi-pass membrane protein</topology>
    </subcellularLocation>
</comment>
<dbReference type="InterPro" id="IPR052155">
    <property type="entry name" value="Biofilm_reg_signaling"/>
</dbReference>
<dbReference type="NCBIfam" id="TIGR00254">
    <property type="entry name" value="GGDEF"/>
    <property type="match status" value="1"/>
</dbReference>
<evidence type="ECO:0000256" key="3">
    <source>
        <dbReference type="ARBA" id="ARBA00005887"/>
    </source>
</evidence>
<dbReference type="Pfam" id="PF00990">
    <property type="entry name" value="GGDEF"/>
    <property type="match status" value="1"/>
</dbReference>
<dbReference type="InterPro" id="IPR013767">
    <property type="entry name" value="PAS_fold"/>
</dbReference>
<feature type="transmembrane region" description="Helical" evidence="12">
    <location>
        <begin position="87"/>
        <end position="106"/>
    </location>
</feature>
<dbReference type="FunFam" id="3.30.70.270:FF:000001">
    <property type="entry name" value="Diguanylate cyclase domain protein"/>
    <property type="match status" value="1"/>
</dbReference>
<dbReference type="FunFam" id="3.20.20.450:FF:000001">
    <property type="entry name" value="Cyclic di-GMP phosphodiesterase yahA"/>
    <property type="match status" value="1"/>
</dbReference>
<dbReference type="KEGG" id="mmt:Metme_2685"/>
<dbReference type="InterPro" id="IPR035919">
    <property type="entry name" value="EAL_sf"/>
</dbReference>
<keyword evidence="7 12" id="KW-0812">Transmembrane</keyword>
<reference evidence="16 17" key="1">
    <citation type="journal article" date="2011" name="J. Bacteriol.">
        <title>Complete Genome Sequence of the Aerobic Marine Methanotroph Methylomonas methanica MC09.</title>
        <authorList>
            <person name="Boden R."/>
            <person name="Cunliffe M."/>
            <person name="Scanlan J."/>
            <person name="Moussard H."/>
            <person name="Kits K.D."/>
            <person name="Klotz M.G."/>
            <person name="Jetten M.S."/>
            <person name="Vuilleumier S."/>
            <person name="Han J."/>
            <person name="Peters L."/>
            <person name="Mikhailova N."/>
            <person name="Teshima H."/>
            <person name="Tapia R."/>
            <person name="Kyrpides N."/>
            <person name="Ivanova N."/>
            <person name="Pagani I."/>
            <person name="Cheng J.F."/>
            <person name="Goodwin L."/>
            <person name="Han C."/>
            <person name="Hauser L."/>
            <person name="Land M.L."/>
            <person name="Lapidus A."/>
            <person name="Lucas S."/>
            <person name="Pitluck S."/>
            <person name="Woyke T."/>
            <person name="Stein L."/>
            <person name="Murrell J.C."/>
        </authorList>
    </citation>
    <scope>NUCLEOTIDE SEQUENCE [LARGE SCALE GENOMIC DNA]</scope>
    <source>
        <strain evidence="16 17">MC09</strain>
    </source>
</reference>
<feature type="transmembrane region" description="Helical" evidence="12">
    <location>
        <begin position="6"/>
        <end position="28"/>
    </location>
</feature>
<dbReference type="SMART" id="SM00052">
    <property type="entry name" value="EAL"/>
    <property type="match status" value="1"/>
</dbReference>
<evidence type="ECO:0000259" key="15">
    <source>
        <dbReference type="PROSITE" id="PS50887"/>
    </source>
</evidence>
<evidence type="ECO:0000256" key="4">
    <source>
        <dbReference type="ARBA" id="ARBA00012282"/>
    </source>
</evidence>
<keyword evidence="9 12" id="KW-0472">Membrane</keyword>
<feature type="transmembrane region" description="Helical" evidence="12">
    <location>
        <begin position="223"/>
        <end position="244"/>
    </location>
</feature>
<dbReference type="InterPro" id="IPR029787">
    <property type="entry name" value="Nucleotide_cyclase"/>
</dbReference>
<dbReference type="eggNOG" id="COG5000">
    <property type="taxonomic scope" value="Bacteria"/>
</dbReference>
<dbReference type="PROSITE" id="PS50883">
    <property type="entry name" value="EAL"/>
    <property type="match status" value="1"/>
</dbReference>
<dbReference type="SUPFAM" id="SSF55073">
    <property type="entry name" value="Nucleotide cyclase"/>
    <property type="match status" value="1"/>
</dbReference>
<dbReference type="SUPFAM" id="SSF55785">
    <property type="entry name" value="PYP-like sensor domain (PAS domain)"/>
    <property type="match status" value="1"/>
</dbReference>
<dbReference type="RefSeq" id="WP_013819307.1">
    <property type="nucleotide sequence ID" value="NC_015572.1"/>
</dbReference>
<organism evidence="16 17">
    <name type="scientific">Methylomonas methanica (strain DSM 25384 / MC09)</name>
    <dbReference type="NCBI Taxonomy" id="857087"/>
    <lineage>
        <taxon>Bacteria</taxon>
        <taxon>Pseudomonadati</taxon>
        <taxon>Pseudomonadota</taxon>
        <taxon>Gammaproteobacteria</taxon>
        <taxon>Methylococcales</taxon>
        <taxon>Methylococcaceae</taxon>
        <taxon>Methylomonas</taxon>
    </lineage>
</organism>
<dbReference type="PROSITE" id="PS50112">
    <property type="entry name" value="PAS"/>
    <property type="match status" value="1"/>
</dbReference>
<evidence type="ECO:0000256" key="5">
    <source>
        <dbReference type="ARBA" id="ARBA00022448"/>
    </source>
</evidence>
<dbReference type="GO" id="GO:0008519">
    <property type="term" value="F:ammonium channel activity"/>
    <property type="evidence" value="ECO:0007669"/>
    <property type="project" value="InterPro"/>
</dbReference>
<dbReference type="InterPro" id="IPR000014">
    <property type="entry name" value="PAS"/>
</dbReference>
<gene>
    <name evidence="16" type="ordered locus">Metme_2685</name>
</gene>
<dbReference type="EMBL" id="CP002738">
    <property type="protein sequence ID" value="AEG01071.1"/>
    <property type="molecule type" value="Genomic_DNA"/>
</dbReference>
<evidence type="ECO:0000256" key="1">
    <source>
        <dbReference type="ARBA" id="ARBA00001946"/>
    </source>
</evidence>
<dbReference type="PROSITE" id="PS01219">
    <property type="entry name" value="AMMONIUM_TRANSP"/>
    <property type="match status" value="1"/>
</dbReference>
<feature type="domain" description="GGDEF" evidence="15">
    <location>
        <begin position="617"/>
        <end position="750"/>
    </location>
</feature>
<feature type="transmembrane region" description="Helical" evidence="12">
    <location>
        <begin position="154"/>
        <end position="174"/>
    </location>
</feature>
<evidence type="ECO:0000256" key="2">
    <source>
        <dbReference type="ARBA" id="ARBA00004141"/>
    </source>
</evidence>
<keyword evidence="6" id="KW-0973">c-di-GMP</keyword>
<reference evidence="17" key="3">
    <citation type="submission" date="2011-05" db="EMBL/GenBank/DDBJ databases">
        <title>Complete sequence of Methylomonas methanica MC09.</title>
        <authorList>
            <consortium name="US DOE Joint Genome Institute"/>
            <person name="Lucas S."/>
            <person name="Han J."/>
            <person name="Lapidus A."/>
            <person name="Cheng J.-F."/>
            <person name="Goodwin L."/>
            <person name="Pitluck S."/>
            <person name="Peters L."/>
            <person name="Mikhailova N."/>
            <person name="Teshima H."/>
            <person name="Han C."/>
            <person name="Tapia R."/>
            <person name="Land M."/>
            <person name="Hauser L."/>
            <person name="Kyrpides N."/>
            <person name="Ivanova N."/>
            <person name="Pagani I."/>
            <person name="Stein L."/>
            <person name="Woyke T."/>
        </authorList>
    </citation>
    <scope>NUCLEOTIDE SEQUENCE [LARGE SCALE GENOMIC DNA]</scope>
    <source>
        <strain evidence="17">MC09</strain>
    </source>
</reference>
<dbReference type="CDD" id="cd01949">
    <property type="entry name" value="GGDEF"/>
    <property type="match status" value="1"/>
</dbReference>
<evidence type="ECO:0000259" key="13">
    <source>
        <dbReference type="PROSITE" id="PS50112"/>
    </source>
</evidence>
<feature type="transmembrane region" description="Helical" evidence="12">
    <location>
        <begin position="306"/>
        <end position="327"/>
    </location>
</feature>
<accession>F9ZZ45</accession>
<dbReference type="InterPro" id="IPR024041">
    <property type="entry name" value="NH4_transpt_AmtB-like_dom"/>
</dbReference>
<dbReference type="HOGENOM" id="CLU_000445_33_6_6"/>
<keyword evidence="8 12" id="KW-1133">Transmembrane helix</keyword>
<evidence type="ECO:0000256" key="11">
    <source>
        <dbReference type="ARBA" id="ARBA00051114"/>
    </source>
</evidence>
<dbReference type="Gene3D" id="3.30.450.20">
    <property type="entry name" value="PAS domain"/>
    <property type="match status" value="1"/>
</dbReference>
<feature type="transmembrane region" description="Helical" evidence="12">
    <location>
        <begin position="113"/>
        <end position="134"/>
    </location>
</feature>
<dbReference type="PROSITE" id="PS50887">
    <property type="entry name" value="GGDEF"/>
    <property type="match status" value="1"/>
</dbReference>
<dbReference type="InterPro" id="IPR043128">
    <property type="entry name" value="Rev_trsase/Diguanyl_cyclase"/>
</dbReference>
<dbReference type="Pfam" id="PF00909">
    <property type="entry name" value="Ammonium_transp"/>
    <property type="match status" value="1"/>
</dbReference>
<comment type="cofactor">
    <cofactor evidence="1">
        <name>Mg(2+)</name>
        <dbReference type="ChEBI" id="CHEBI:18420"/>
    </cofactor>
</comment>
<evidence type="ECO:0000256" key="10">
    <source>
        <dbReference type="ARBA" id="ARBA00023177"/>
    </source>
</evidence>
<evidence type="ECO:0000256" key="9">
    <source>
        <dbReference type="ARBA" id="ARBA00023136"/>
    </source>
</evidence>